<dbReference type="InterPro" id="IPR029058">
    <property type="entry name" value="AB_hydrolase_fold"/>
</dbReference>
<dbReference type="Proteomes" id="UP000315540">
    <property type="component" value="Unassembled WGS sequence"/>
</dbReference>
<dbReference type="Gene3D" id="2.60.120.260">
    <property type="entry name" value="Galactose-binding domain-like"/>
    <property type="match status" value="1"/>
</dbReference>
<dbReference type="InterPro" id="IPR050585">
    <property type="entry name" value="Xaa-Pro_dipeptidyl-ppase/CocE"/>
</dbReference>
<accession>A0A504JC98</accession>
<feature type="chain" id="PRO_5021250496" evidence="2">
    <location>
        <begin position="30"/>
        <end position="568"/>
    </location>
</feature>
<dbReference type="Pfam" id="PF02129">
    <property type="entry name" value="Peptidase_S15"/>
    <property type="match status" value="1"/>
</dbReference>
<name>A0A504JC98_9FLAO</name>
<dbReference type="EMBL" id="VFWZ01000006">
    <property type="protein sequence ID" value="TPN83931.1"/>
    <property type="molecule type" value="Genomic_DNA"/>
</dbReference>
<keyword evidence="1 4" id="KW-0378">Hydrolase</keyword>
<evidence type="ECO:0000313" key="5">
    <source>
        <dbReference type="Proteomes" id="UP000315540"/>
    </source>
</evidence>
<evidence type="ECO:0000256" key="1">
    <source>
        <dbReference type="ARBA" id="ARBA00022801"/>
    </source>
</evidence>
<dbReference type="OrthoDB" id="319764at2"/>
<dbReference type="InterPro" id="IPR005674">
    <property type="entry name" value="CocE/Ser_esterase"/>
</dbReference>
<dbReference type="Gene3D" id="1.10.3020.20">
    <property type="match status" value="1"/>
</dbReference>
<dbReference type="Pfam" id="PF08530">
    <property type="entry name" value="PepX_C"/>
    <property type="match status" value="1"/>
</dbReference>
<dbReference type="SUPFAM" id="SSF53474">
    <property type="entry name" value="alpha/beta-Hydrolases"/>
    <property type="match status" value="1"/>
</dbReference>
<dbReference type="InterPro" id="IPR008979">
    <property type="entry name" value="Galactose-bd-like_sf"/>
</dbReference>
<feature type="domain" description="Xaa-Pro dipeptidyl-peptidase C-terminal" evidence="3">
    <location>
        <begin position="323"/>
        <end position="564"/>
    </location>
</feature>
<evidence type="ECO:0000256" key="2">
    <source>
        <dbReference type="SAM" id="SignalP"/>
    </source>
</evidence>
<dbReference type="InterPro" id="IPR000383">
    <property type="entry name" value="Xaa-Pro-like_dom"/>
</dbReference>
<dbReference type="AlphaFoldDB" id="A0A504JC98"/>
<reference evidence="4 5" key="1">
    <citation type="submission" date="2019-06" db="EMBL/GenBank/DDBJ databases">
        <authorList>
            <person name="Meng X."/>
        </authorList>
    </citation>
    <scope>NUCLEOTIDE SEQUENCE [LARGE SCALE GENOMIC DNA]</scope>
    <source>
        <strain evidence="4 5">M625</strain>
    </source>
</reference>
<feature type="signal peptide" evidence="2">
    <location>
        <begin position="1"/>
        <end position="29"/>
    </location>
</feature>
<dbReference type="Gene3D" id="3.40.50.1820">
    <property type="entry name" value="alpha/beta hydrolase"/>
    <property type="match status" value="1"/>
</dbReference>
<keyword evidence="2" id="KW-0732">Signal</keyword>
<dbReference type="GO" id="GO:0008239">
    <property type="term" value="F:dipeptidyl-peptidase activity"/>
    <property type="evidence" value="ECO:0007669"/>
    <property type="project" value="InterPro"/>
</dbReference>
<proteinExistence type="predicted"/>
<evidence type="ECO:0000313" key="4">
    <source>
        <dbReference type="EMBL" id="TPN83931.1"/>
    </source>
</evidence>
<protein>
    <submittedName>
        <fullName evidence="4">CocE/NonD family hydrolase</fullName>
    </submittedName>
</protein>
<sequence length="568" mass="64073">MNFKIIFMRSRFLNPLVFLVILLFFGSCSQDDTTITDIPDTPTEEFTLKIENDIKVEMRDGVELAVNIYRPDTEGTFPVILSLGPYGKDDLPAEYDPVEDGNINVSEYAAFEVSDPDFWVKNGYVVIAADSRGTGQSDGKLNIFEDQEAEDYYDLIEWAAAQEWSTGKVGLNGVSIYGISQWKAAALNPPHLNAIICWEGFTDPFRDGFYHGGIPSEFIDGWFQFRILESLSPTNAGYRDLPAEVAANPLVSASIYQDFNISNKLSKITVPAYIAVSIQDHGLHTRGTINGFQAISSQQKWLELYGRKKWEFYYSDDALSRQKRFFDYFLKDIDSGILNQPTVRYELREAYYKGDIETASNWPIPGRTLSKLYLDTSDSTLDYTSVENASHISYDATPLEDPELIQESQRVIFKHTFTKETNIVGSMKLKLFVSTDQANDIDLFVGIQKADTNGNIIYFEGPGGSEGQVASGWLRVSKRALDMSKSTEEIPFHSHNVIEPILPNQIVEVEVEIWPTTVKYKAGEQLLLVIQGNDIVESQESHKDNVNKGNTTIYSSDKYQSYLQIPIL</sequence>
<gene>
    <name evidence="4" type="ORF">FHK87_18375</name>
</gene>
<evidence type="ECO:0000259" key="3">
    <source>
        <dbReference type="SMART" id="SM00939"/>
    </source>
</evidence>
<dbReference type="PROSITE" id="PS51257">
    <property type="entry name" value="PROKAR_LIPOPROTEIN"/>
    <property type="match status" value="1"/>
</dbReference>
<dbReference type="InterPro" id="IPR013736">
    <property type="entry name" value="Xaa-Pro_dipept_C"/>
</dbReference>
<dbReference type="PANTHER" id="PTHR43056:SF10">
    <property type="entry name" value="COCE_NOND FAMILY, PUTATIVE (AFU_ORTHOLOGUE AFUA_7G00600)-RELATED"/>
    <property type="match status" value="1"/>
</dbReference>
<dbReference type="NCBIfam" id="TIGR00976">
    <property type="entry name" value="CocE_NonD"/>
    <property type="match status" value="1"/>
</dbReference>
<comment type="caution">
    <text evidence="4">The sequence shown here is derived from an EMBL/GenBank/DDBJ whole genome shotgun (WGS) entry which is preliminary data.</text>
</comment>
<dbReference type="SUPFAM" id="SSF49785">
    <property type="entry name" value="Galactose-binding domain-like"/>
    <property type="match status" value="1"/>
</dbReference>
<keyword evidence="5" id="KW-1185">Reference proteome</keyword>
<organism evidence="4 5">
    <name type="scientific">Aquimarina algicola</name>
    <dbReference type="NCBI Taxonomy" id="2589995"/>
    <lineage>
        <taxon>Bacteria</taxon>
        <taxon>Pseudomonadati</taxon>
        <taxon>Bacteroidota</taxon>
        <taxon>Flavobacteriia</taxon>
        <taxon>Flavobacteriales</taxon>
        <taxon>Flavobacteriaceae</taxon>
        <taxon>Aquimarina</taxon>
    </lineage>
</organism>
<dbReference type="PANTHER" id="PTHR43056">
    <property type="entry name" value="PEPTIDASE S9 PROLYL OLIGOPEPTIDASE"/>
    <property type="match status" value="1"/>
</dbReference>
<dbReference type="SMART" id="SM00939">
    <property type="entry name" value="PepX_C"/>
    <property type="match status" value="1"/>
</dbReference>